<dbReference type="STRING" id="1209962.L0PC31"/>
<gene>
    <name evidence="7" type="ORF">PNEJI1_001649</name>
</gene>
<evidence type="ECO:0000256" key="6">
    <source>
        <dbReference type="RuleBase" id="RU363053"/>
    </source>
</evidence>
<comment type="subcellular location">
    <subcellularLocation>
        <location evidence="1">Membrane</location>
        <topology evidence="1">Multi-pass membrane protein</topology>
    </subcellularLocation>
</comment>
<dbReference type="EMBL" id="CAKM01000224">
    <property type="protein sequence ID" value="CCJ29926.1"/>
    <property type="molecule type" value="Genomic_DNA"/>
</dbReference>
<dbReference type="GO" id="GO:0005739">
    <property type="term" value="C:mitochondrion"/>
    <property type="evidence" value="ECO:0007669"/>
    <property type="project" value="TreeGrafter"/>
</dbReference>
<keyword evidence="3" id="KW-0812">Transmembrane</keyword>
<evidence type="ECO:0000256" key="5">
    <source>
        <dbReference type="ARBA" id="ARBA00023136"/>
    </source>
</evidence>
<dbReference type="PANTHER" id="PTHR11266">
    <property type="entry name" value="PEROXISOMAL MEMBRANE PROTEIN 2, PXMP2 MPV17"/>
    <property type="match status" value="1"/>
</dbReference>
<evidence type="ECO:0000256" key="4">
    <source>
        <dbReference type="ARBA" id="ARBA00022989"/>
    </source>
</evidence>
<dbReference type="Proteomes" id="UP000010422">
    <property type="component" value="Unassembled WGS sequence"/>
</dbReference>
<sequence length="195" mass="23075">MSKILHIKKSPVLTLSITNSLLGGVSNMSAQTISGIQFRLKRIDPFISKKNEYGVENIELSNSYNKNFYSRSSAFSFSQLIRFMSYSFFMTPIQHWWYSFLGQLTLNSRTSDTIELVKRILMDQFLFAPIEELNKKKLKNRFRQDYISILKVNYCVWPIIQLINFKYIPLKYQIPFLNSVSVFWFDNIFKLVLIF</sequence>
<keyword evidence="5" id="KW-0472">Membrane</keyword>
<organism evidence="8">
    <name type="scientific">Pneumocystis jirovecii</name>
    <name type="common">Human pneumocystis pneumonia agent</name>
    <dbReference type="NCBI Taxonomy" id="42068"/>
    <lineage>
        <taxon>Eukaryota</taxon>
        <taxon>Fungi</taxon>
        <taxon>Dikarya</taxon>
        <taxon>Ascomycota</taxon>
        <taxon>Taphrinomycotina</taxon>
        <taxon>Pneumocystomycetes</taxon>
        <taxon>Pneumocystaceae</taxon>
        <taxon>Pneumocystis</taxon>
    </lineage>
</organism>
<dbReference type="AlphaFoldDB" id="L0PC31"/>
<comment type="similarity">
    <text evidence="2 6">Belongs to the peroxisomal membrane protein PXMP2/4 family.</text>
</comment>
<name>L0PC31_PNEJI</name>
<dbReference type="PANTHER" id="PTHR11266:SF50">
    <property type="entry name" value="VACUOLAR MEMBRANE PROTEIN YOR292C"/>
    <property type="match status" value="1"/>
</dbReference>
<proteinExistence type="inferred from homology"/>
<dbReference type="FunCoup" id="L0PC31">
    <property type="interactions" value="187"/>
</dbReference>
<dbReference type="Pfam" id="PF04117">
    <property type="entry name" value="Mpv17_PMP22"/>
    <property type="match status" value="1"/>
</dbReference>
<dbReference type="VEuPathDB" id="FungiDB:PNEJI1_001649"/>
<keyword evidence="4" id="KW-1133">Transmembrane helix</keyword>
<evidence type="ECO:0000256" key="2">
    <source>
        <dbReference type="ARBA" id="ARBA00006824"/>
    </source>
</evidence>
<dbReference type="InterPro" id="IPR007248">
    <property type="entry name" value="Mpv17_PMP22"/>
</dbReference>
<evidence type="ECO:0000313" key="8">
    <source>
        <dbReference type="Proteomes" id="UP000010422"/>
    </source>
</evidence>
<evidence type="ECO:0000256" key="1">
    <source>
        <dbReference type="ARBA" id="ARBA00004141"/>
    </source>
</evidence>
<accession>L0PC31</accession>
<dbReference type="GO" id="GO:0016020">
    <property type="term" value="C:membrane"/>
    <property type="evidence" value="ECO:0007669"/>
    <property type="project" value="UniProtKB-SubCell"/>
</dbReference>
<reference evidence="7 8" key="1">
    <citation type="journal article" date="2012" name="MBio">
        <title>De novo assembly of the Pneumocystis jirovecii genome from a single bronchoalveolar lavage fluid specimen from a patient.</title>
        <authorList>
            <person name="Cisse O.H."/>
            <person name="Pagni M."/>
            <person name="Hauser P.M."/>
        </authorList>
    </citation>
    <scope>NUCLEOTIDE SEQUENCE [LARGE SCALE GENOMIC DNA]</scope>
    <source>
        <strain evidence="7 8">SE8</strain>
    </source>
</reference>
<evidence type="ECO:0000313" key="7">
    <source>
        <dbReference type="EMBL" id="CCJ29926.1"/>
    </source>
</evidence>
<protein>
    <submittedName>
        <fullName evidence="7">Uncharacterized protein</fullName>
    </submittedName>
</protein>
<dbReference type="InParanoid" id="L0PC31"/>
<comment type="caution">
    <text evidence="7">The sequence shown here is derived from an EMBL/GenBank/DDBJ whole genome shotgun (WGS) entry which is preliminary data.</text>
</comment>
<evidence type="ECO:0000256" key="3">
    <source>
        <dbReference type="ARBA" id="ARBA00022692"/>
    </source>
</evidence>